<comment type="caution">
    <text evidence="1">The sequence shown here is derived from an EMBL/GenBank/DDBJ whole genome shotgun (WGS) entry which is preliminary data.</text>
</comment>
<dbReference type="EMBL" id="NJAJ01000107">
    <property type="protein sequence ID" value="PHM56861.1"/>
    <property type="molecule type" value="Genomic_DNA"/>
</dbReference>
<gene>
    <name evidence="1" type="ORF">Xsto_04132</name>
</gene>
<evidence type="ECO:0000313" key="1">
    <source>
        <dbReference type="EMBL" id="PHM56861.1"/>
    </source>
</evidence>
<name>A0A2D0K462_9GAMM</name>
<dbReference type="AlphaFoldDB" id="A0A2D0K462"/>
<evidence type="ECO:0000313" key="2">
    <source>
        <dbReference type="Proteomes" id="UP000222366"/>
    </source>
</evidence>
<organism evidence="1 2">
    <name type="scientific">Xenorhabdus stockiae</name>
    <dbReference type="NCBI Taxonomy" id="351614"/>
    <lineage>
        <taxon>Bacteria</taxon>
        <taxon>Pseudomonadati</taxon>
        <taxon>Pseudomonadota</taxon>
        <taxon>Gammaproteobacteria</taxon>
        <taxon>Enterobacterales</taxon>
        <taxon>Morganellaceae</taxon>
        <taxon>Xenorhabdus</taxon>
    </lineage>
</organism>
<proteinExistence type="predicted"/>
<dbReference type="RefSeq" id="WP_099126292.1">
    <property type="nucleotide sequence ID" value="NZ_CAWNRH010000010.1"/>
</dbReference>
<keyword evidence="2" id="KW-1185">Reference proteome</keyword>
<dbReference type="Proteomes" id="UP000222366">
    <property type="component" value="Unassembled WGS sequence"/>
</dbReference>
<sequence length="75" mass="8164">MKISIDAITFFTASSSTSGNPDQVIVNFTAFSDNFDSLFSTSVTLPYSKNLSVSDIEEKAAVKAKEHGRKICNQI</sequence>
<protein>
    <submittedName>
        <fullName evidence="1">Uncharacterized protein</fullName>
    </submittedName>
</protein>
<accession>A0A2D0K462</accession>
<reference evidence="1 2" key="1">
    <citation type="journal article" date="2017" name="Nat. Microbiol.">
        <title>Natural product diversity associated with the nematode symbionts Photorhabdus and Xenorhabdus.</title>
        <authorList>
            <person name="Tobias N.J."/>
            <person name="Wolff H."/>
            <person name="Djahanschiri B."/>
            <person name="Grundmann F."/>
            <person name="Kronenwerth M."/>
            <person name="Shi Y.M."/>
            <person name="Simonyi S."/>
            <person name="Grun P."/>
            <person name="Shapiro-Ilan D."/>
            <person name="Pidot S.J."/>
            <person name="Stinear T.P."/>
            <person name="Ebersberger I."/>
            <person name="Bode H.B."/>
        </authorList>
    </citation>
    <scope>NUCLEOTIDE SEQUENCE [LARGE SCALE GENOMIC DNA]</scope>
    <source>
        <strain evidence="1 2">DSM 17904</strain>
    </source>
</reference>